<keyword evidence="8" id="KW-0418">Kinase</keyword>
<evidence type="ECO:0000259" key="7">
    <source>
        <dbReference type="PROSITE" id="PS50839"/>
    </source>
</evidence>
<evidence type="ECO:0000256" key="1">
    <source>
        <dbReference type="ARBA" id="ARBA00004370"/>
    </source>
</evidence>
<dbReference type="Gene3D" id="3.30.450.350">
    <property type="entry name" value="CHASE domain"/>
    <property type="match status" value="1"/>
</dbReference>
<keyword evidence="2 6" id="KW-0812">Transmembrane</keyword>
<dbReference type="Proteomes" id="UP001153069">
    <property type="component" value="Unassembled WGS sequence"/>
</dbReference>
<proteinExistence type="predicted"/>
<dbReference type="InterPro" id="IPR006189">
    <property type="entry name" value="CHASE_dom"/>
</dbReference>
<dbReference type="Pfam" id="PF03924">
    <property type="entry name" value="CHASE"/>
    <property type="match status" value="1"/>
</dbReference>
<evidence type="ECO:0000256" key="4">
    <source>
        <dbReference type="ARBA" id="ARBA00023136"/>
    </source>
</evidence>
<accession>A0A9N8HPF9</accession>
<organism evidence="8 9">
    <name type="scientific">Seminavis robusta</name>
    <dbReference type="NCBI Taxonomy" id="568900"/>
    <lineage>
        <taxon>Eukaryota</taxon>
        <taxon>Sar</taxon>
        <taxon>Stramenopiles</taxon>
        <taxon>Ochrophyta</taxon>
        <taxon>Bacillariophyta</taxon>
        <taxon>Bacillariophyceae</taxon>
        <taxon>Bacillariophycidae</taxon>
        <taxon>Naviculales</taxon>
        <taxon>Naviculaceae</taxon>
        <taxon>Seminavis</taxon>
    </lineage>
</organism>
<feature type="region of interest" description="Disordered" evidence="5">
    <location>
        <begin position="577"/>
        <end position="607"/>
    </location>
</feature>
<gene>
    <name evidence="8" type="ORF">SEMRO_1064_G237220.1</name>
</gene>
<keyword evidence="4 6" id="KW-0472">Membrane</keyword>
<protein>
    <submittedName>
        <fullName evidence="8">Histidine kinase</fullName>
    </submittedName>
</protein>
<dbReference type="OrthoDB" id="57381at2759"/>
<dbReference type="GO" id="GO:0016301">
    <property type="term" value="F:kinase activity"/>
    <property type="evidence" value="ECO:0007669"/>
    <property type="project" value="UniProtKB-KW"/>
</dbReference>
<keyword evidence="8" id="KW-0808">Transferase</keyword>
<feature type="region of interest" description="Disordered" evidence="5">
    <location>
        <begin position="94"/>
        <end position="135"/>
    </location>
</feature>
<name>A0A9N8HPF9_9STRA</name>
<reference evidence="8" key="1">
    <citation type="submission" date="2020-06" db="EMBL/GenBank/DDBJ databases">
        <authorList>
            <consortium name="Plant Systems Biology data submission"/>
        </authorList>
    </citation>
    <scope>NUCLEOTIDE SEQUENCE</scope>
    <source>
        <strain evidence="8">D6</strain>
    </source>
</reference>
<sequence>MKSSNDSKLKAPRDDAAARKVLIDRILQHQDVTDGSGDEEEVGTTGKHPDMKLPPPPTIVSTVSTDIIPPTQHQHQQQRQRTASCPGAFNVAGWNAQASSPTNNVSLTADASTTEVTDDPPSSANNNDEEQHNEDQQEILITAARVYDENSVDTDENLDRRLSQEMPRIEEEIRAKIMDEAVEANVMPQGTSIISSLLFAVMAKKTIFLAGLVVLVGAIATTSFVCKGIQWEQHKQEEVFKQRARDYVGEIGATWRDFEMASMWIHESCRKWREDGYTHGDFQVLYDYLTATGLDFLQIEWIPNITHSERQSMEAQTYAYIENHHPTVNYTGFWGLEPDYAQEEMQTASHPRSEQPFYFPIHFIAPISREGGVLGLDVYSKKHERDMIHVAKETREPVLTPPFYLTGDRPDDGLGVILYSAGVPTSSNESLQSSLDLSAVVVEISHLLERTSRVQGTSLAVYLYDAGKDQDPETNKTNFMGGVEIKVNPDGTKELTFATLDLDNHAHLGSTSSEGLQYEEQLLVGHRHWTVMVQPIDDTFDPEVGFVILSGSLIFAATLLVAAWMVHSLRQSLRMHQESTPEGRTKEDLWNAPSNQSSAACDVELGS</sequence>
<dbReference type="EMBL" id="CAICTM010001062">
    <property type="protein sequence ID" value="CAB9520000.1"/>
    <property type="molecule type" value="Genomic_DNA"/>
</dbReference>
<dbReference type="GO" id="GO:0007165">
    <property type="term" value="P:signal transduction"/>
    <property type="evidence" value="ECO:0007669"/>
    <property type="project" value="UniProtKB-ARBA"/>
</dbReference>
<dbReference type="PROSITE" id="PS50839">
    <property type="entry name" value="CHASE"/>
    <property type="match status" value="1"/>
</dbReference>
<evidence type="ECO:0000256" key="6">
    <source>
        <dbReference type="SAM" id="Phobius"/>
    </source>
</evidence>
<evidence type="ECO:0000313" key="9">
    <source>
        <dbReference type="Proteomes" id="UP001153069"/>
    </source>
</evidence>
<feature type="transmembrane region" description="Helical" evidence="6">
    <location>
        <begin position="544"/>
        <end position="566"/>
    </location>
</feature>
<feature type="compositionally biased region" description="Polar residues" evidence="5">
    <location>
        <begin position="96"/>
        <end position="124"/>
    </location>
</feature>
<dbReference type="GO" id="GO:0016020">
    <property type="term" value="C:membrane"/>
    <property type="evidence" value="ECO:0007669"/>
    <property type="project" value="UniProtKB-SubCell"/>
</dbReference>
<feature type="compositionally biased region" description="Basic and acidic residues" evidence="5">
    <location>
        <begin position="577"/>
        <end position="589"/>
    </location>
</feature>
<feature type="domain" description="CHASE" evidence="7">
    <location>
        <begin position="355"/>
        <end position="465"/>
    </location>
</feature>
<evidence type="ECO:0000256" key="3">
    <source>
        <dbReference type="ARBA" id="ARBA00022989"/>
    </source>
</evidence>
<evidence type="ECO:0000256" key="5">
    <source>
        <dbReference type="SAM" id="MobiDB-lite"/>
    </source>
</evidence>
<keyword evidence="3 6" id="KW-1133">Transmembrane helix</keyword>
<comment type="caution">
    <text evidence="8">The sequence shown here is derived from an EMBL/GenBank/DDBJ whole genome shotgun (WGS) entry which is preliminary data.</text>
</comment>
<dbReference type="InterPro" id="IPR042240">
    <property type="entry name" value="CHASE_sf"/>
</dbReference>
<comment type="subcellular location">
    <subcellularLocation>
        <location evidence="1">Membrane</location>
    </subcellularLocation>
</comment>
<dbReference type="AlphaFoldDB" id="A0A9N8HPF9"/>
<feature type="region of interest" description="Disordered" evidence="5">
    <location>
        <begin position="27"/>
        <end position="55"/>
    </location>
</feature>
<keyword evidence="9" id="KW-1185">Reference proteome</keyword>
<dbReference type="SMART" id="SM01079">
    <property type="entry name" value="CHASE"/>
    <property type="match status" value="1"/>
</dbReference>
<feature type="transmembrane region" description="Helical" evidence="6">
    <location>
        <begin position="206"/>
        <end position="225"/>
    </location>
</feature>
<evidence type="ECO:0000256" key="2">
    <source>
        <dbReference type="ARBA" id="ARBA00022692"/>
    </source>
</evidence>
<evidence type="ECO:0000313" key="8">
    <source>
        <dbReference type="EMBL" id="CAB9520000.1"/>
    </source>
</evidence>